<keyword evidence="5" id="KW-0539">Nucleus</keyword>
<dbReference type="InterPro" id="IPR001471">
    <property type="entry name" value="AP2/ERF_dom"/>
</dbReference>
<dbReference type="SMART" id="SM00380">
    <property type="entry name" value="AP2"/>
    <property type="match status" value="1"/>
</dbReference>
<dbReference type="Pfam" id="PF00847">
    <property type="entry name" value="AP2"/>
    <property type="match status" value="1"/>
</dbReference>
<evidence type="ECO:0000259" key="8">
    <source>
        <dbReference type="PROSITE" id="PS50802"/>
    </source>
</evidence>
<dbReference type="GO" id="GO:0005634">
    <property type="term" value="C:nucleus"/>
    <property type="evidence" value="ECO:0007669"/>
    <property type="project" value="UniProtKB-SubCell"/>
</dbReference>
<dbReference type="InterPro" id="IPR018289">
    <property type="entry name" value="MULE_transposase_dom"/>
</dbReference>
<dbReference type="Proteomes" id="UP001457282">
    <property type="component" value="Unassembled WGS sequence"/>
</dbReference>
<evidence type="ECO:0000256" key="2">
    <source>
        <dbReference type="ARBA" id="ARBA00023015"/>
    </source>
</evidence>
<accession>A0AAW1WT81</accession>
<dbReference type="EMBL" id="JBEDUW010000005">
    <property type="protein sequence ID" value="KAK9927751.1"/>
    <property type="molecule type" value="Genomic_DNA"/>
</dbReference>
<evidence type="ECO:0000256" key="5">
    <source>
        <dbReference type="ARBA" id="ARBA00023242"/>
    </source>
</evidence>
<dbReference type="CDD" id="cd22744">
    <property type="entry name" value="OTU"/>
    <property type="match status" value="1"/>
</dbReference>
<dbReference type="CDD" id="cd00018">
    <property type="entry name" value="AP2"/>
    <property type="match status" value="1"/>
</dbReference>
<evidence type="ECO:0000256" key="1">
    <source>
        <dbReference type="ARBA" id="ARBA00004123"/>
    </source>
</evidence>
<dbReference type="SUPFAM" id="SSF54171">
    <property type="entry name" value="DNA-binding domain"/>
    <property type="match status" value="1"/>
</dbReference>
<evidence type="ECO:0000256" key="6">
    <source>
        <dbReference type="PROSITE-ProRule" id="PRU00325"/>
    </source>
</evidence>
<comment type="subcellular location">
    <subcellularLocation>
        <location evidence="1">Nucleus</location>
    </subcellularLocation>
</comment>
<keyword evidence="6" id="KW-0863">Zinc-finger</keyword>
<evidence type="ECO:0000313" key="11">
    <source>
        <dbReference type="EMBL" id="KAK9927751.1"/>
    </source>
</evidence>
<dbReference type="PROSITE" id="PS50966">
    <property type="entry name" value="ZF_SWIM"/>
    <property type="match status" value="1"/>
</dbReference>
<dbReference type="GO" id="GO:0003677">
    <property type="term" value="F:DNA binding"/>
    <property type="evidence" value="ECO:0007669"/>
    <property type="project" value="UniProtKB-KW"/>
</dbReference>
<dbReference type="PRINTS" id="PR00367">
    <property type="entry name" value="ETHRSPELEMNT"/>
</dbReference>
<dbReference type="PROSITE" id="PS51032">
    <property type="entry name" value="AP2_ERF"/>
    <property type="match status" value="1"/>
</dbReference>
<reference evidence="11 12" key="1">
    <citation type="journal article" date="2023" name="G3 (Bethesda)">
        <title>A chromosome-length genome assembly and annotation of blackberry (Rubus argutus, cv. 'Hillquist').</title>
        <authorList>
            <person name="Bruna T."/>
            <person name="Aryal R."/>
            <person name="Dudchenko O."/>
            <person name="Sargent D.J."/>
            <person name="Mead D."/>
            <person name="Buti M."/>
            <person name="Cavallini A."/>
            <person name="Hytonen T."/>
            <person name="Andres J."/>
            <person name="Pham M."/>
            <person name="Weisz D."/>
            <person name="Mascagni F."/>
            <person name="Usai G."/>
            <person name="Natali L."/>
            <person name="Bassil N."/>
            <person name="Fernandez G.E."/>
            <person name="Lomsadze A."/>
            <person name="Armour M."/>
            <person name="Olukolu B."/>
            <person name="Poorten T."/>
            <person name="Britton C."/>
            <person name="Davik J."/>
            <person name="Ashrafi H."/>
            <person name="Aiden E.L."/>
            <person name="Borodovsky M."/>
            <person name="Worthington M."/>
        </authorList>
    </citation>
    <scope>NUCLEOTIDE SEQUENCE [LARGE SCALE GENOMIC DNA]</scope>
    <source>
        <strain evidence="11">PI 553951</strain>
    </source>
</reference>
<feature type="domain" description="OTU" evidence="8">
    <location>
        <begin position="777"/>
        <end position="913"/>
    </location>
</feature>
<dbReference type="InterPro" id="IPR052579">
    <property type="entry name" value="Zinc_finger_SWIM"/>
</dbReference>
<sequence length="984" mass="112993">MDPILWNQINDHLDSCNDGSKPTSKVPQNRYRGVRQRKWGKWVGEINLPKKGGRLWLGTFETAEEAALAYDFAASKFFPGPKSKGTPDHSFSAQDKVAASNGSTKSECKMDYTSDFSTDKIFKCREDLVQWACKVGGLNGFVIVTLRSDNGKGNKRPRVTLGCERSGEPDSRSSTEKERKNMYKRHTGTKKCGCPFRLKGKKLAADDDWQLIVVVGVHNHAAGYSEQGHSFAGRLSQEERSLLMELSKRLLQPREILAILKEENAHCKSTLRTIYNALQRMKLKPREKLEIDKFDMQQLISKMLEYNYIIRHRSCPKTDNVMDIFGTYPTSLGLLSAFPRVLILHCTYETERYCMLEIVGVTSTDMAFSVGFVFLSLGRRENYVWALKTLRGYMDGIAIPDVIVTDKDVALMNAVGDVFSTAKLFLNTWYIKDKVVDYCNEMYHSDANLVSFIRKWDVLVASATIDEFEQELLQLCNEFSMYPKALEYVKETWLNKYKGSFVAAWTDKFMHFGNTTSDRQILRDQEALGRLWKRIHAGLEVEHNEINASFEKCLTVENTNDFRIPEFKELRGVVSIRALEILEENMLTHESGIKCNCSCTLQRTHGLPCAHEIAKYKRECRPIPLACIDSYWRKLDIEPLRKTTKSGVDERLKWRRLSKKMNISTHSAPPLTEIMESAQRISPTNGPPLLHFKQVRQPEEKVFLPPGEPVPPMAREREGNHLHFSTEWATPQTACIEDDKSYILHLKQERQPNDKVYQSRLSTFVDACPVGLRPYLLDVKDVASDGHCGFRAIASCIGYGNEHGWFKVRKDLINELKFNKVHYAQLYRSDQRVDELLHALDYFDSTCVYKEHWMTMPDMGHIVASCYNVVLMHLSSVQNLTFLPLRSVPTSLSFPPEIAIGFVNEHFVQVLLKPGHPMPPVARGRSKNKRKIPLMEGDWETYYEQRSTEWTTPYIARMKEYFKDLVHDGSEKTPSLNDWLDYSV</sequence>
<feature type="compositionally biased region" description="Basic and acidic residues" evidence="7">
    <location>
        <begin position="165"/>
        <end position="181"/>
    </location>
</feature>
<keyword evidence="6" id="KW-0479">Metal-binding</keyword>
<dbReference type="InterPro" id="IPR036955">
    <property type="entry name" value="AP2/ERF_dom_sf"/>
</dbReference>
<keyword evidence="3" id="KW-0238">DNA-binding</keyword>
<dbReference type="GO" id="GO:0008270">
    <property type="term" value="F:zinc ion binding"/>
    <property type="evidence" value="ECO:0007669"/>
    <property type="project" value="UniProtKB-KW"/>
</dbReference>
<evidence type="ECO:0000256" key="4">
    <source>
        <dbReference type="ARBA" id="ARBA00023163"/>
    </source>
</evidence>
<name>A0AAW1WT81_RUBAR</name>
<evidence type="ECO:0000259" key="9">
    <source>
        <dbReference type="PROSITE" id="PS50966"/>
    </source>
</evidence>
<comment type="caution">
    <text evidence="11">The sequence shown here is derived from an EMBL/GenBank/DDBJ whole genome shotgun (WGS) entry which is preliminary data.</text>
</comment>
<dbReference type="PROSITE" id="PS50802">
    <property type="entry name" value="OTU"/>
    <property type="match status" value="1"/>
</dbReference>
<dbReference type="Pfam" id="PF10551">
    <property type="entry name" value="MULE"/>
    <property type="match status" value="1"/>
</dbReference>
<dbReference type="PANTHER" id="PTHR31569">
    <property type="entry name" value="SWIM-TYPE DOMAIN-CONTAINING PROTEIN"/>
    <property type="match status" value="1"/>
</dbReference>
<dbReference type="InterPro" id="IPR007527">
    <property type="entry name" value="Znf_SWIM"/>
</dbReference>
<dbReference type="Gene3D" id="3.90.70.80">
    <property type="match status" value="1"/>
</dbReference>
<evidence type="ECO:0000259" key="10">
    <source>
        <dbReference type="PROSITE" id="PS51032"/>
    </source>
</evidence>
<dbReference type="AlphaFoldDB" id="A0AAW1WT81"/>
<feature type="region of interest" description="Disordered" evidence="7">
    <location>
        <begin position="154"/>
        <end position="182"/>
    </location>
</feature>
<keyword evidence="4" id="KW-0804">Transcription</keyword>
<feature type="domain" description="SWIM-type" evidence="9">
    <location>
        <begin position="582"/>
        <end position="620"/>
    </location>
</feature>
<protein>
    <submittedName>
        <fullName evidence="11">Uncharacterized protein</fullName>
    </submittedName>
</protein>
<dbReference type="GO" id="GO:0003700">
    <property type="term" value="F:DNA-binding transcription factor activity"/>
    <property type="evidence" value="ECO:0007669"/>
    <property type="project" value="InterPro"/>
</dbReference>
<keyword evidence="2" id="KW-0805">Transcription regulation</keyword>
<feature type="domain" description="AP2/ERF" evidence="10">
    <location>
        <begin position="30"/>
        <end position="92"/>
    </location>
</feature>
<organism evidence="11 12">
    <name type="scientific">Rubus argutus</name>
    <name type="common">Southern blackberry</name>
    <dbReference type="NCBI Taxonomy" id="59490"/>
    <lineage>
        <taxon>Eukaryota</taxon>
        <taxon>Viridiplantae</taxon>
        <taxon>Streptophyta</taxon>
        <taxon>Embryophyta</taxon>
        <taxon>Tracheophyta</taxon>
        <taxon>Spermatophyta</taxon>
        <taxon>Magnoliopsida</taxon>
        <taxon>eudicotyledons</taxon>
        <taxon>Gunneridae</taxon>
        <taxon>Pentapetalae</taxon>
        <taxon>rosids</taxon>
        <taxon>fabids</taxon>
        <taxon>Rosales</taxon>
        <taxon>Rosaceae</taxon>
        <taxon>Rosoideae</taxon>
        <taxon>Rosoideae incertae sedis</taxon>
        <taxon>Rubus</taxon>
    </lineage>
</organism>
<proteinExistence type="predicted"/>
<evidence type="ECO:0000256" key="7">
    <source>
        <dbReference type="SAM" id="MobiDB-lite"/>
    </source>
</evidence>
<keyword evidence="12" id="KW-1185">Reference proteome</keyword>
<gene>
    <name evidence="11" type="ORF">M0R45_024920</name>
</gene>
<evidence type="ECO:0000313" key="12">
    <source>
        <dbReference type="Proteomes" id="UP001457282"/>
    </source>
</evidence>
<dbReference type="PANTHER" id="PTHR31569:SF4">
    <property type="entry name" value="SWIM-TYPE DOMAIN-CONTAINING PROTEIN"/>
    <property type="match status" value="1"/>
</dbReference>
<keyword evidence="6" id="KW-0862">Zinc</keyword>
<dbReference type="InterPro" id="IPR016177">
    <property type="entry name" value="DNA-bd_dom_sf"/>
</dbReference>
<dbReference type="Gene3D" id="3.30.730.10">
    <property type="entry name" value="AP2/ERF domain"/>
    <property type="match status" value="1"/>
</dbReference>
<evidence type="ECO:0000256" key="3">
    <source>
        <dbReference type="ARBA" id="ARBA00023125"/>
    </source>
</evidence>
<dbReference type="InterPro" id="IPR003323">
    <property type="entry name" value="OTU_dom"/>
</dbReference>